<sequence>MSLHSPYSLCLPQRALRATDAASMLEVYRCYWHWLLGFLISTGGEVAAPSMSPALTSTSSAPTTRSSASPLVSLAEPLRIFMDLGSLSKGSGQASRRQMLSSGHRRAWRRTNLVF</sequence>
<accession>A0A1B6QJU6</accession>
<gene>
    <name evidence="1" type="ORF">SORBI_3001G194700</name>
</gene>
<proteinExistence type="predicted"/>
<reference evidence="2" key="2">
    <citation type="journal article" date="2018" name="Plant J.">
        <title>The Sorghum bicolor reference genome: improved assembly, gene annotations, a transcriptome atlas, and signatures of genome organization.</title>
        <authorList>
            <person name="McCormick R.F."/>
            <person name="Truong S.K."/>
            <person name="Sreedasyam A."/>
            <person name="Jenkins J."/>
            <person name="Shu S."/>
            <person name="Sims D."/>
            <person name="Kennedy M."/>
            <person name="Amirebrahimi M."/>
            <person name="Weers B.D."/>
            <person name="McKinley B."/>
            <person name="Mattison A."/>
            <person name="Morishige D.T."/>
            <person name="Grimwood J."/>
            <person name="Schmutz J."/>
            <person name="Mullet J.E."/>
        </authorList>
    </citation>
    <scope>NUCLEOTIDE SEQUENCE [LARGE SCALE GENOMIC DNA]</scope>
    <source>
        <strain evidence="2">cv. BTx623</strain>
    </source>
</reference>
<dbReference type="EMBL" id="CM000760">
    <property type="protein sequence ID" value="KXG38187.1"/>
    <property type="molecule type" value="Genomic_DNA"/>
</dbReference>
<protein>
    <submittedName>
        <fullName evidence="1">Uncharacterized protein</fullName>
    </submittedName>
</protein>
<dbReference type="AlphaFoldDB" id="A0A1B6QJU6"/>
<dbReference type="Proteomes" id="UP000000768">
    <property type="component" value="Chromosome 1"/>
</dbReference>
<evidence type="ECO:0000313" key="2">
    <source>
        <dbReference type="Proteomes" id="UP000000768"/>
    </source>
</evidence>
<name>A0A1B6QJU6_SORBI</name>
<reference evidence="1 2" key="1">
    <citation type="journal article" date="2009" name="Nature">
        <title>The Sorghum bicolor genome and the diversification of grasses.</title>
        <authorList>
            <person name="Paterson A.H."/>
            <person name="Bowers J.E."/>
            <person name="Bruggmann R."/>
            <person name="Dubchak I."/>
            <person name="Grimwood J."/>
            <person name="Gundlach H."/>
            <person name="Haberer G."/>
            <person name="Hellsten U."/>
            <person name="Mitros T."/>
            <person name="Poliakov A."/>
            <person name="Schmutz J."/>
            <person name="Spannagl M."/>
            <person name="Tang H."/>
            <person name="Wang X."/>
            <person name="Wicker T."/>
            <person name="Bharti A.K."/>
            <person name="Chapman J."/>
            <person name="Feltus F.A."/>
            <person name="Gowik U."/>
            <person name="Grigoriev I.V."/>
            <person name="Lyons E."/>
            <person name="Maher C.A."/>
            <person name="Martis M."/>
            <person name="Narechania A."/>
            <person name="Otillar R.P."/>
            <person name="Penning B.W."/>
            <person name="Salamov A.A."/>
            <person name="Wang Y."/>
            <person name="Zhang L."/>
            <person name="Carpita N.C."/>
            <person name="Freeling M."/>
            <person name="Gingle A.R."/>
            <person name="Hash C.T."/>
            <person name="Keller B."/>
            <person name="Klein P."/>
            <person name="Kresovich S."/>
            <person name="McCann M.C."/>
            <person name="Ming R."/>
            <person name="Peterson D.G."/>
            <person name="Mehboob-ur-Rahman"/>
            <person name="Ware D."/>
            <person name="Westhoff P."/>
            <person name="Mayer K.F."/>
            <person name="Messing J."/>
            <person name="Rokhsar D.S."/>
        </authorList>
    </citation>
    <scope>NUCLEOTIDE SEQUENCE [LARGE SCALE GENOMIC DNA]</scope>
    <source>
        <strain evidence="2">cv. BTx623</strain>
    </source>
</reference>
<keyword evidence="2" id="KW-1185">Reference proteome</keyword>
<evidence type="ECO:0000313" key="1">
    <source>
        <dbReference type="EMBL" id="KXG38187.1"/>
    </source>
</evidence>
<dbReference type="Gramene" id="KXG38187">
    <property type="protein sequence ID" value="KXG38187"/>
    <property type="gene ID" value="SORBI_3001G194700"/>
</dbReference>
<organism evidence="1 2">
    <name type="scientific">Sorghum bicolor</name>
    <name type="common">Sorghum</name>
    <name type="synonym">Sorghum vulgare</name>
    <dbReference type="NCBI Taxonomy" id="4558"/>
    <lineage>
        <taxon>Eukaryota</taxon>
        <taxon>Viridiplantae</taxon>
        <taxon>Streptophyta</taxon>
        <taxon>Embryophyta</taxon>
        <taxon>Tracheophyta</taxon>
        <taxon>Spermatophyta</taxon>
        <taxon>Magnoliopsida</taxon>
        <taxon>Liliopsida</taxon>
        <taxon>Poales</taxon>
        <taxon>Poaceae</taxon>
        <taxon>PACMAD clade</taxon>
        <taxon>Panicoideae</taxon>
        <taxon>Andropogonodae</taxon>
        <taxon>Andropogoneae</taxon>
        <taxon>Sorghinae</taxon>
        <taxon>Sorghum</taxon>
    </lineage>
</organism>
<dbReference type="InParanoid" id="A0A1B6QJU6"/>